<feature type="transmembrane region" description="Helical" evidence="1">
    <location>
        <begin position="67"/>
        <end position="90"/>
    </location>
</feature>
<feature type="transmembrane region" description="Helical" evidence="1">
    <location>
        <begin position="102"/>
        <end position="122"/>
    </location>
</feature>
<gene>
    <name evidence="2" type="primary">Acey_s0122.g1033</name>
    <name evidence="2" type="ORF">Y032_0122g1033</name>
</gene>
<keyword evidence="3" id="KW-1185">Reference proteome</keyword>
<sequence length="170" mass="19090">MCIFSSCGQIVFGIIMFLCLCLTSTATFYASDGIYKKISGLVSWNCLTQDEQCDPWERKYLEEMQTVAVFMSLAIIAEVACLTWNFITFCACCWKGYIIHPLIALSFLAALFQIIAVIVYALTYKGNIEYEPYHKYDYGFSFWLAVVALQLAGIDVIVAILTVCLGEEGL</sequence>
<dbReference type="PANTHER" id="PTHR37446">
    <property type="entry name" value="CLAUDIN-LIKE IN CAENORHABDITIS"/>
    <property type="match status" value="1"/>
</dbReference>
<keyword evidence="1" id="KW-0472">Membrane</keyword>
<dbReference type="Gene3D" id="1.20.140.150">
    <property type="match status" value="1"/>
</dbReference>
<dbReference type="AlphaFoldDB" id="A0A016T9P7"/>
<organism evidence="2 3">
    <name type="scientific">Ancylostoma ceylanicum</name>
    <dbReference type="NCBI Taxonomy" id="53326"/>
    <lineage>
        <taxon>Eukaryota</taxon>
        <taxon>Metazoa</taxon>
        <taxon>Ecdysozoa</taxon>
        <taxon>Nematoda</taxon>
        <taxon>Chromadorea</taxon>
        <taxon>Rhabditida</taxon>
        <taxon>Rhabditina</taxon>
        <taxon>Rhabditomorpha</taxon>
        <taxon>Strongyloidea</taxon>
        <taxon>Ancylostomatidae</taxon>
        <taxon>Ancylostomatinae</taxon>
        <taxon>Ancylostoma</taxon>
    </lineage>
</organism>
<dbReference type="OrthoDB" id="5823731at2759"/>
<dbReference type="PANTHER" id="PTHR37446:SF1">
    <property type="entry name" value="CLAUDIN"/>
    <property type="match status" value="1"/>
</dbReference>
<proteinExistence type="predicted"/>
<comment type="caution">
    <text evidence="2">The sequence shown here is derived from an EMBL/GenBank/DDBJ whole genome shotgun (WGS) entry which is preliminary data.</text>
</comment>
<evidence type="ECO:0000313" key="3">
    <source>
        <dbReference type="Proteomes" id="UP000024635"/>
    </source>
</evidence>
<accession>A0A016T9P7</accession>
<feature type="transmembrane region" description="Helical" evidence="1">
    <location>
        <begin position="12"/>
        <end position="31"/>
    </location>
</feature>
<feature type="transmembrane region" description="Helical" evidence="1">
    <location>
        <begin position="142"/>
        <end position="165"/>
    </location>
</feature>
<evidence type="ECO:0000313" key="2">
    <source>
        <dbReference type="EMBL" id="EYB99402.1"/>
    </source>
</evidence>
<name>A0A016T9P7_9BILA</name>
<reference evidence="3" key="1">
    <citation type="journal article" date="2015" name="Nat. Genet.">
        <title>The genome and transcriptome of the zoonotic hookworm Ancylostoma ceylanicum identify infection-specific gene families.</title>
        <authorList>
            <person name="Schwarz E.M."/>
            <person name="Hu Y."/>
            <person name="Antoshechkin I."/>
            <person name="Miller M.M."/>
            <person name="Sternberg P.W."/>
            <person name="Aroian R.V."/>
        </authorList>
    </citation>
    <scope>NUCLEOTIDE SEQUENCE</scope>
    <source>
        <strain evidence="3">HY135</strain>
    </source>
</reference>
<dbReference type="Proteomes" id="UP000024635">
    <property type="component" value="Unassembled WGS sequence"/>
</dbReference>
<keyword evidence="1" id="KW-1133">Transmembrane helix</keyword>
<evidence type="ECO:0000256" key="1">
    <source>
        <dbReference type="SAM" id="Phobius"/>
    </source>
</evidence>
<evidence type="ECO:0008006" key="4">
    <source>
        <dbReference type="Google" id="ProtNLM"/>
    </source>
</evidence>
<protein>
    <recommendedName>
        <fullName evidence="4">Clc-like protein</fullName>
    </recommendedName>
</protein>
<keyword evidence="1" id="KW-0812">Transmembrane</keyword>
<dbReference type="EMBL" id="JARK01001458">
    <property type="protein sequence ID" value="EYB99402.1"/>
    <property type="molecule type" value="Genomic_DNA"/>
</dbReference>